<dbReference type="OrthoDB" id="9815759at2"/>
<dbReference type="Pfam" id="PF01208">
    <property type="entry name" value="URO-D"/>
    <property type="match status" value="1"/>
</dbReference>
<dbReference type="PANTHER" id="PTHR47099">
    <property type="entry name" value="METHYLCOBAMIDE:COM METHYLTRANSFERASE MTBA"/>
    <property type="match status" value="1"/>
</dbReference>
<proteinExistence type="predicted"/>
<protein>
    <submittedName>
        <fullName evidence="2">Uroporphyrinogen decarboxylase (URO-D)</fullName>
    </submittedName>
</protein>
<dbReference type="InterPro" id="IPR052024">
    <property type="entry name" value="Methanogen_methyltrans"/>
</dbReference>
<dbReference type="GO" id="GO:0004853">
    <property type="term" value="F:uroporphyrinogen decarboxylase activity"/>
    <property type="evidence" value="ECO:0007669"/>
    <property type="project" value="InterPro"/>
</dbReference>
<feature type="domain" description="Uroporphyrinogen decarboxylase (URO-D)" evidence="1">
    <location>
        <begin position="54"/>
        <end position="292"/>
    </location>
</feature>
<dbReference type="RefSeq" id="WP_072848852.1">
    <property type="nucleotide sequence ID" value="NZ_FQVI01000002.1"/>
</dbReference>
<dbReference type="Gene3D" id="3.20.20.210">
    <property type="match status" value="1"/>
</dbReference>
<organism evidence="2 3">
    <name type="scientific">Lactonifactor longoviformis DSM 17459</name>
    <dbReference type="NCBI Taxonomy" id="1122155"/>
    <lineage>
        <taxon>Bacteria</taxon>
        <taxon>Bacillati</taxon>
        <taxon>Bacillota</taxon>
        <taxon>Clostridia</taxon>
        <taxon>Eubacteriales</taxon>
        <taxon>Clostridiaceae</taxon>
        <taxon>Lactonifactor</taxon>
    </lineage>
</organism>
<dbReference type="AlphaFoldDB" id="A0A1M4TSA8"/>
<accession>A0A1M4TSA8</accession>
<dbReference type="STRING" id="1122155.SAMN02745158_00563"/>
<keyword evidence="3" id="KW-1185">Reference proteome</keyword>
<evidence type="ECO:0000313" key="2">
    <source>
        <dbReference type="EMBL" id="SHE47361.1"/>
    </source>
</evidence>
<dbReference type="Proteomes" id="UP000184245">
    <property type="component" value="Unassembled WGS sequence"/>
</dbReference>
<gene>
    <name evidence="2" type="ORF">SAMN02745158_00563</name>
</gene>
<dbReference type="PANTHER" id="PTHR47099:SF1">
    <property type="entry name" value="METHYLCOBAMIDE:COM METHYLTRANSFERASE MTBA"/>
    <property type="match status" value="1"/>
</dbReference>
<sequence length="333" mass="37851">MLTKRQNLLETIQGGHPDRYVNCHEAFAFIIDPILTHIGGFAYTMKPGETVMNQWGVTVTFPKGCAGPLPIHSNGLAALKDITKWRETVRAPRIVYPPEVWATAKAQADAVDRKEQFVAAFMAPGIFEKINYLMGMEPAMVAFYEEPEAMHELFDFMADWELAYAKELMKYIKPDLVFHHDDFGTQYSSFFSPEMFQEFFVPVYKKVYGYFKEQGCLIVHHSDSYVANLIPSMIEMGIDIHQGTIHTNNLPELVKTYGGQISFMGGIDNSIVDREDWTHESIAAQIKKVCDEIPPKYFLPCTSMGGPDCSYPGVYDAVCEEIEKYNKKRFSLT</sequence>
<dbReference type="SUPFAM" id="SSF51726">
    <property type="entry name" value="UROD/MetE-like"/>
    <property type="match status" value="1"/>
</dbReference>
<dbReference type="GO" id="GO:0006779">
    <property type="term" value="P:porphyrin-containing compound biosynthetic process"/>
    <property type="evidence" value="ECO:0007669"/>
    <property type="project" value="InterPro"/>
</dbReference>
<reference evidence="2 3" key="1">
    <citation type="submission" date="2016-11" db="EMBL/GenBank/DDBJ databases">
        <authorList>
            <person name="Jaros S."/>
            <person name="Januszkiewicz K."/>
            <person name="Wedrychowicz H."/>
        </authorList>
    </citation>
    <scope>NUCLEOTIDE SEQUENCE [LARGE SCALE GENOMIC DNA]</scope>
    <source>
        <strain evidence="2 3">DSM 17459</strain>
    </source>
</reference>
<dbReference type="InterPro" id="IPR000257">
    <property type="entry name" value="Uroporphyrinogen_deCOase"/>
</dbReference>
<evidence type="ECO:0000259" key="1">
    <source>
        <dbReference type="Pfam" id="PF01208"/>
    </source>
</evidence>
<dbReference type="InterPro" id="IPR038071">
    <property type="entry name" value="UROD/MetE-like_sf"/>
</dbReference>
<name>A0A1M4TSA8_9CLOT</name>
<evidence type="ECO:0000313" key="3">
    <source>
        <dbReference type="Proteomes" id="UP000184245"/>
    </source>
</evidence>
<dbReference type="EMBL" id="FQVI01000002">
    <property type="protein sequence ID" value="SHE47361.1"/>
    <property type="molecule type" value="Genomic_DNA"/>
</dbReference>